<dbReference type="CDD" id="cd02440">
    <property type="entry name" value="AdoMet_MTases"/>
    <property type="match status" value="1"/>
</dbReference>
<sequence length="211" mass="23997">MYPPDNSTHKMRFDLAVIASWIAPGSRVMGLGCGEGELLYFLKTQKQVRETGIEIVEERVARCIEKGLCVLQGDINQEVADYPDNAFDYVILSQTLQQVYDPARLIRSMLRIGKKAIVSFPNFGHWNIRMQMLLSGRAPVTEQLPYQWYDTPNIRVLSIRDFRIFAQAMGIRIVNEVATSPGRTTHTGTLVRFAPNLLATYGIFQLEKKRS</sequence>
<reference evidence="1 2" key="1">
    <citation type="submission" date="2007-10" db="EMBL/GenBank/DDBJ databases">
        <title>Complete sequence of Desulfococcus oleovorans Hxd3.</title>
        <authorList>
            <consortium name="US DOE Joint Genome Institute"/>
            <person name="Copeland A."/>
            <person name="Lucas S."/>
            <person name="Lapidus A."/>
            <person name="Barry K."/>
            <person name="Glavina del Rio T."/>
            <person name="Dalin E."/>
            <person name="Tice H."/>
            <person name="Pitluck S."/>
            <person name="Kiss H."/>
            <person name="Brettin T."/>
            <person name="Bruce D."/>
            <person name="Detter J.C."/>
            <person name="Han C."/>
            <person name="Schmutz J."/>
            <person name="Larimer F."/>
            <person name="Land M."/>
            <person name="Hauser L."/>
            <person name="Kyrpides N."/>
            <person name="Kim E."/>
            <person name="Wawrik B."/>
            <person name="Richardson P."/>
        </authorList>
    </citation>
    <scope>NUCLEOTIDE SEQUENCE [LARGE SCALE GENOMIC DNA]</scope>
    <source>
        <strain evidence="2">DSM 6200 / JCM 39069 / Hxd3</strain>
    </source>
</reference>
<evidence type="ECO:0000313" key="1">
    <source>
        <dbReference type="EMBL" id="ABW66561.1"/>
    </source>
</evidence>
<dbReference type="eggNOG" id="COG2226">
    <property type="taxonomic scope" value="Bacteria"/>
</dbReference>
<name>A8ZVA0_DESOH</name>
<dbReference type="InterPro" id="IPR010743">
    <property type="entry name" value="Methionine_synth_MetW"/>
</dbReference>
<proteinExistence type="predicted"/>
<dbReference type="SUPFAM" id="SSF53335">
    <property type="entry name" value="S-adenosyl-L-methionine-dependent methyltransferases"/>
    <property type="match status" value="1"/>
</dbReference>
<keyword evidence="2" id="KW-1185">Reference proteome</keyword>
<dbReference type="HOGENOM" id="CLU_091323_0_0_7"/>
<dbReference type="RefSeq" id="WP_012174179.1">
    <property type="nucleotide sequence ID" value="NC_009943.1"/>
</dbReference>
<dbReference type="EMBL" id="CP000859">
    <property type="protein sequence ID" value="ABW66561.1"/>
    <property type="molecule type" value="Genomic_DNA"/>
</dbReference>
<accession>A8ZVA0</accession>
<dbReference type="InterPro" id="IPR029063">
    <property type="entry name" value="SAM-dependent_MTases_sf"/>
</dbReference>
<dbReference type="NCBIfam" id="TIGR02081">
    <property type="entry name" value="metW"/>
    <property type="match status" value="1"/>
</dbReference>
<evidence type="ECO:0000313" key="2">
    <source>
        <dbReference type="Proteomes" id="UP000008561"/>
    </source>
</evidence>
<organism evidence="1 2">
    <name type="scientific">Desulfosudis oleivorans (strain DSM 6200 / JCM 39069 / Hxd3)</name>
    <name type="common">Desulfococcus oleovorans</name>
    <dbReference type="NCBI Taxonomy" id="96561"/>
    <lineage>
        <taxon>Bacteria</taxon>
        <taxon>Pseudomonadati</taxon>
        <taxon>Thermodesulfobacteriota</taxon>
        <taxon>Desulfobacteria</taxon>
        <taxon>Desulfobacterales</taxon>
        <taxon>Desulfosudaceae</taxon>
        <taxon>Desulfosudis</taxon>
    </lineage>
</organism>
<dbReference type="STRING" id="96561.Dole_0751"/>
<dbReference type="AlphaFoldDB" id="A8ZVA0"/>
<gene>
    <name evidence="1" type="ordered locus">Dole_0751</name>
</gene>
<dbReference type="Proteomes" id="UP000008561">
    <property type="component" value="Chromosome"/>
</dbReference>
<dbReference type="KEGG" id="dol:Dole_0751"/>
<dbReference type="Pfam" id="PF07021">
    <property type="entry name" value="MetW"/>
    <property type="match status" value="1"/>
</dbReference>
<dbReference type="Gene3D" id="3.40.50.150">
    <property type="entry name" value="Vaccinia Virus protein VP39"/>
    <property type="match status" value="1"/>
</dbReference>
<protein>
    <submittedName>
        <fullName evidence="1">Methionine biosynthesis protein MetW</fullName>
    </submittedName>
</protein>